<sequence length="447" mass="47323">MTAAIPTTQSLSQIPRRLPGIIFTVVLVAYLVAVAQRSSLAVAGVAAAERFDASATALSTLAITQVAVYALMQIPVGMLLDRFGAARLILVGAILMTVAQVMLAYAPTLELAVIARVLVGIGDATTFVSGLRIIGAWFKPRKVPIMQQIFASGGQIGQFLSSIPFAILLGISGWTVSFLSAASLAVIVVIVASLVLRDSPNRRFESRPVSLRGAFVKLGEAFARPGTRLGFWAHFTTQFPATIFALLWGYPLMVEGLGLSTPLASSLLLIPVVAGIACGPLLGILTARFPLRRSNIVMAAALAVTAGWIILVLWPGQPPLWFFIVVLAVMGVGSTGSTIGFDFARTFNPVSSYGSASGIVNVGGFTASAVTFLLVGLGVDLGTHLNGGVRDWSAFQIAMWAIPIVTGLGLIGLLLERHRARNRIAAEEGVVVGPLWTAVVRRWRRKR</sequence>
<dbReference type="InterPro" id="IPR036259">
    <property type="entry name" value="MFS_trans_sf"/>
</dbReference>
<dbReference type="PANTHER" id="PTHR43271">
    <property type="entry name" value="BLL2771 PROTEIN"/>
    <property type="match status" value="1"/>
</dbReference>
<dbReference type="GO" id="GO:0022857">
    <property type="term" value="F:transmembrane transporter activity"/>
    <property type="evidence" value="ECO:0007669"/>
    <property type="project" value="InterPro"/>
</dbReference>
<evidence type="ECO:0000256" key="7">
    <source>
        <dbReference type="ARBA" id="ARBA00023136"/>
    </source>
</evidence>
<feature type="transmembrane region" description="Helical" evidence="8">
    <location>
        <begin position="149"/>
        <end position="171"/>
    </location>
</feature>
<dbReference type="Gene3D" id="1.20.1250.20">
    <property type="entry name" value="MFS general substrate transporter like domains"/>
    <property type="match status" value="2"/>
</dbReference>
<dbReference type="InterPro" id="IPR011701">
    <property type="entry name" value="MFS"/>
</dbReference>
<gene>
    <name evidence="10" type="ORF">F8O05_05220</name>
</gene>
<dbReference type="Pfam" id="PF07690">
    <property type="entry name" value="MFS_1"/>
    <property type="match status" value="1"/>
</dbReference>
<keyword evidence="7 8" id="KW-0472">Membrane</keyword>
<feature type="transmembrane region" description="Helical" evidence="8">
    <location>
        <begin position="320"/>
        <end position="344"/>
    </location>
</feature>
<name>A0A7J5BD91_9MICO</name>
<dbReference type="RefSeq" id="WP_158051680.1">
    <property type="nucleotide sequence ID" value="NZ_WBKB01000002.1"/>
</dbReference>
<comment type="caution">
    <text evidence="10">The sequence shown here is derived from an EMBL/GenBank/DDBJ whole genome shotgun (WGS) entry which is preliminary data.</text>
</comment>
<organism evidence="10 11">
    <name type="scientific">Gulosibacter chungangensis</name>
    <dbReference type="NCBI Taxonomy" id="979746"/>
    <lineage>
        <taxon>Bacteria</taxon>
        <taxon>Bacillati</taxon>
        <taxon>Actinomycetota</taxon>
        <taxon>Actinomycetes</taxon>
        <taxon>Micrococcales</taxon>
        <taxon>Microbacteriaceae</taxon>
        <taxon>Gulosibacter</taxon>
    </lineage>
</organism>
<feature type="transmembrane region" description="Helical" evidence="8">
    <location>
        <begin position="296"/>
        <end position="314"/>
    </location>
</feature>
<protein>
    <submittedName>
        <fullName evidence="10">MFS transporter</fullName>
    </submittedName>
</protein>
<accession>A0A7J5BD91</accession>
<dbReference type="PANTHER" id="PTHR43271:SF2">
    <property type="entry name" value="BLL2771 PROTEIN"/>
    <property type="match status" value="1"/>
</dbReference>
<evidence type="ECO:0000256" key="5">
    <source>
        <dbReference type="ARBA" id="ARBA00022692"/>
    </source>
</evidence>
<feature type="transmembrane region" description="Helical" evidence="8">
    <location>
        <begin position="53"/>
        <end position="72"/>
    </location>
</feature>
<keyword evidence="6 8" id="KW-1133">Transmembrane helix</keyword>
<feature type="transmembrane region" description="Helical" evidence="8">
    <location>
        <begin position="231"/>
        <end position="251"/>
    </location>
</feature>
<evidence type="ECO:0000259" key="9">
    <source>
        <dbReference type="PROSITE" id="PS50850"/>
    </source>
</evidence>
<proteinExistence type="inferred from homology"/>
<evidence type="ECO:0000256" key="8">
    <source>
        <dbReference type="SAM" id="Phobius"/>
    </source>
</evidence>
<feature type="transmembrane region" description="Helical" evidence="8">
    <location>
        <begin position="356"/>
        <end position="377"/>
    </location>
</feature>
<reference evidence="10 11" key="1">
    <citation type="submission" date="2019-09" db="EMBL/GenBank/DDBJ databases">
        <title>Phylogeny of genus Pseudoclavibacter and closely related genus.</title>
        <authorList>
            <person name="Li Y."/>
        </authorList>
    </citation>
    <scope>NUCLEOTIDE SEQUENCE [LARGE SCALE GENOMIC DNA]</scope>
    <source>
        <strain evidence="10 11">KCTC 13959</strain>
    </source>
</reference>
<evidence type="ECO:0000256" key="3">
    <source>
        <dbReference type="ARBA" id="ARBA00022448"/>
    </source>
</evidence>
<dbReference type="Proteomes" id="UP000433493">
    <property type="component" value="Unassembled WGS sequence"/>
</dbReference>
<feature type="domain" description="Major facilitator superfamily (MFS) profile" evidence="9">
    <location>
        <begin position="22"/>
        <end position="421"/>
    </location>
</feature>
<keyword evidence="11" id="KW-1185">Reference proteome</keyword>
<keyword evidence="5 8" id="KW-0812">Transmembrane</keyword>
<dbReference type="GO" id="GO:0005886">
    <property type="term" value="C:plasma membrane"/>
    <property type="evidence" value="ECO:0007669"/>
    <property type="project" value="UniProtKB-SubCell"/>
</dbReference>
<feature type="transmembrane region" description="Helical" evidence="8">
    <location>
        <begin position="21"/>
        <end position="47"/>
    </location>
</feature>
<keyword evidence="4" id="KW-1003">Cell membrane</keyword>
<evidence type="ECO:0000313" key="10">
    <source>
        <dbReference type="EMBL" id="KAB1644177.1"/>
    </source>
</evidence>
<comment type="subcellular location">
    <subcellularLocation>
        <location evidence="1">Cell membrane</location>
        <topology evidence="1">Multi-pass membrane protein</topology>
    </subcellularLocation>
</comment>
<comment type="similarity">
    <text evidence="2">Belongs to the major facilitator superfamily.</text>
</comment>
<feature type="transmembrane region" description="Helical" evidence="8">
    <location>
        <begin position="263"/>
        <end position="284"/>
    </location>
</feature>
<evidence type="ECO:0000256" key="1">
    <source>
        <dbReference type="ARBA" id="ARBA00004651"/>
    </source>
</evidence>
<dbReference type="SUPFAM" id="SSF103473">
    <property type="entry name" value="MFS general substrate transporter"/>
    <property type="match status" value="1"/>
</dbReference>
<dbReference type="AlphaFoldDB" id="A0A7J5BD91"/>
<feature type="transmembrane region" description="Helical" evidence="8">
    <location>
        <begin position="177"/>
        <end position="196"/>
    </location>
</feature>
<dbReference type="CDD" id="cd06174">
    <property type="entry name" value="MFS"/>
    <property type="match status" value="1"/>
</dbReference>
<feature type="transmembrane region" description="Helical" evidence="8">
    <location>
        <begin position="397"/>
        <end position="415"/>
    </location>
</feature>
<dbReference type="PROSITE" id="PS50850">
    <property type="entry name" value="MFS"/>
    <property type="match status" value="1"/>
</dbReference>
<feature type="transmembrane region" description="Helical" evidence="8">
    <location>
        <begin position="84"/>
        <end position="107"/>
    </location>
</feature>
<keyword evidence="3" id="KW-0813">Transport</keyword>
<evidence type="ECO:0000256" key="6">
    <source>
        <dbReference type="ARBA" id="ARBA00022989"/>
    </source>
</evidence>
<evidence type="ECO:0000313" key="11">
    <source>
        <dbReference type="Proteomes" id="UP000433493"/>
    </source>
</evidence>
<feature type="transmembrane region" description="Helical" evidence="8">
    <location>
        <begin position="113"/>
        <end position="137"/>
    </location>
</feature>
<dbReference type="InterPro" id="IPR020846">
    <property type="entry name" value="MFS_dom"/>
</dbReference>
<dbReference type="EMBL" id="WBKB01000002">
    <property type="protein sequence ID" value="KAB1644177.1"/>
    <property type="molecule type" value="Genomic_DNA"/>
</dbReference>
<evidence type="ECO:0000256" key="4">
    <source>
        <dbReference type="ARBA" id="ARBA00022475"/>
    </source>
</evidence>
<dbReference type="OrthoDB" id="4332123at2"/>
<evidence type="ECO:0000256" key="2">
    <source>
        <dbReference type="ARBA" id="ARBA00008335"/>
    </source>
</evidence>